<dbReference type="GO" id="GO:0006364">
    <property type="term" value="P:rRNA processing"/>
    <property type="evidence" value="ECO:0007669"/>
    <property type="project" value="InterPro"/>
</dbReference>
<dbReference type="InterPro" id="IPR007319">
    <property type="entry name" value="WDR36/Utp21_C"/>
</dbReference>
<evidence type="ECO:0000259" key="1">
    <source>
        <dbReference type="Pfam" id="PF04192"/>
    </source>
</evidence>
<evidence type="ECO:0000313" key="2">
    <source>
        <dbReference type="EMBL" id="GBN29582.1"/>
    </source>
</evidence>
<dbReference type="EMBL" id="BGPR01007798">
    <property type="protein sequence ID" value="GBN29582.1"/>
    <property type="molecule type" value="Genomic_DNA"/>
</dbReference>
<comment type="caution">
    <text evidence="2">The sequence shown here is derived from an EMBL/GenBank/DDBJ whole genome shotgun (WGS) entry which is preliminary data.</text>
</comment>
<gene>
    <name evidence="2" type="ORF">AVEN_119821_3</name>
</gene>
<protein>
    <recommendedName>
        <fullName evidence="1">WDR36/Utp21 C-terminal domain-containing protein</fullName>
    </recommendedName>
</protein>
<dbReference type="Pfam" id="PF04192">
    <property type="entry name" value="Utp21"/>
    <property type="match status" value="1"/>
</dbReference>
<dbReference type="OrthoDB" id="6497870at2759"/>
<evidence type="ECO:0000313" key="3">
    <source>
        <dbReference type="Proteomes" id="UP000499080"/>
    </source>
</evidence>
<keyword evidence="3" id="KW-1185">Reference proteome</keyword>
<organism evidence="2 3">
    <name type="scientific">Araneus ventricosus</name>
    <name type="common">Orbweaver spider</name>
    <name type="synonym">Epeira ventricosa</name>
    <dbReference type="NCBI Taxonomy" id="182803"/>
    <lineage>
        <taxon>Eukaryota</taxon>
        <taxon>Metazoa</taxon>
        <taxon>Ecdysozoa</taxon>
        <taxon>Arthropoda</taxon>
        <taxon>Chelicerata</taxon>
        <taxon>Arachnida</taxon>
        <taxon>Araneae</taxon>
        <taxon>Araneomorphae</taxon>
        <taxon>Entelegynae</taxon>
        <taxon>Araneoidea</taxon>
        <taxon>Araneidae</taxon>
        <taxon>Araneus</taxon>
    </lineage>
</organism>
<dbReference type="AlphaFoldDB" id="A0A4Y2MSL7"/>
<dbReference type="GO" id="GO:0032040">
    <property type="term" value="C:small-subunit processome"/>
    <property type="evidence" value="ECO:0007669"/>
    <property type="project" value="InterPro"/>
</dbReference>
<feature type="domain" description="WDR36/Utp21 C-terminal" evidence="1">
    <location>
        <begin position="113"/>
        <end position="188"/>
    </location>
</feature>
<dbReference type="Proteomes" id="UP000499080">
    <property type="component" value="Unassembled WGS sequence"/>
</dbReference>
<proteinExistence type="predicted"/>
<reference evidence="2 3" key="1">
    <citation type="journal article" date="2019" name="Sci. Rep.">
        <title>Orb-weaving spider Araneus ventricosus genome elucidates the spidroin gene catalogue.</title>
        <authorList>
            <person name="Kono N."/>
            <person name="Nakamura H."/>
            <person name="Ohtoshi R."/>
            <person name="Moran D.A.P."/>
            <person name="Shinohara A."/>
            <person name="Yoshida Y."/>
            <person name="Fujiwara M."/>
            <person name="Mori M."/>
            <person name="Tomita M."/>
            <person name="Arakawa K."/>
        </authorList>
    </citation>
    <scope>NUCLEOTIDE SEQUENCE [LARGE SCALE GENOMIC DNA]</scope>
</reference>
<dbReference type="GO" id="GO:0034388">
    <property type="term" value="C:Pwp2p-containing subcomplex of 90S preribosome"/>
    <property type="evidence" value="ECO:0007669"/>
    <property type="project" value="TreeGrafter"/>
</dbReference>
<accession>A0A4Y2MSL7</accession>
<sequence>MSPSGEYLATVHVGSHRICCRNVLLHQLPEAYDPLQLYLPMITMDGRYENNEVAGEAEADDSVPKFKSPEQISDELVTLSLVSKSHWLNLLDLDIIKPLFHFTFCSPENGGSELFMEYFLETLFASLKTKRNFELIHFYLALFLQIHYETVAKSEKLVGIVQEIKWDRSWDSLREKINYCLCLVNYTRSAVI</sequence>
<name>A0A4Y2MSL7_ARAVE</name>
<dbReference type="PANTHER" id="PTHR22840">
    <property type="entry name" value="WD REPEAT-CONTAINING PROTEIN 36"/>
    <property type="match status" value="1"/>
</dbReference>
<dbReference type="PANTHER" id="PTHR22840:SF12">
    <property type="entry name" value="WD REPEAT-CONTAINING PROTEIN 36"/>
    <property type="match status" value="1"/>
</dbReference>